<keyword evidence="3" id="KW-1185">Reference proteome</keyword>
<organism evidence="2 3">
    <name type="scientific">Cellulomonas soli</name>
    <dbReference type="NCBI Taxonomy" id="931535"/>
    <lineage>
        <taxon>Bacteria</taxon>
        <taxon>Bacillati</taxon>
        <taxon>Actinomycetota</taxon>
        <taxon>Actinomycetes</taxon>
        <taxon>Micrococcales</taxon>
        <taxon>Cellulomonadaceae</taxon>
        <taxon>Cellulomonas</taxon>
    </lineage>
</organism>
<dbReference type="Proteomes" id="UP000321798">
    <property type="component" value="Unassembled WGS sequence"/>
</dbReference>
<feature type="domain" description="Cupin type-2" evidence="1">
    <location>
        <begin position="70"/>
        <end position="125"/>
    </location>
</feature>
<evidence type="ECO:0000259" key="1">
    <source>
        <dbReference type="Pfam" id="PF07883"/>
    </source>
</evidence>
<comment type="caution">
    <text evidence="2">The sequence shown here is derived from an EMBL/GenBank/DDBJ whole genome shotgun (WGS) entry which is preliminary data.</text>
</comment>
<dbReference type="InterPro" id="IPR011051">
    <property type="entry name" value="RmlC_Cupin_sf"/>
</dbReference>
<dbReference type="InterPro" id="IPR013096">
    <property type="entry name" value="Cupin_2"/>
</dbReference>
<dbReference type="Pfam" id="PF07883">
    <property type="entry name" value="Cupin_2"/>
    <property type="match status" value="1"/>
</dbReference>
<accession>A0A512PFD0</accession>
<reference evidence="2 3" key="1">
    <citation type="submission" date="2019-07" db="EMBL/GenBank/DDBJ databases">
        <title>Whole genome shotgun sequence of Cellulomonas soli NBRC 109434.</title>
        <authorList>
            <person name="Hosoyama A."/>
            <person name="Uohara A."/>
            <person name="Ohji S."/>
            <person name="Ichikawa N."/>
        </authorList>
    </citation>
    <scope>NUCLEOTIDE SEQUENCE [LARGE SCALE GENOMIC DNA]</scope>
    <source>
        <strain evidence="2 3">NBRC 109434</strain>
    </source>
</reference>
<dbReference type="AlphaFoldDB" id="A0A512PFD0"/>
<protein>
    <recommendedName>
        <fullName evidence="1">Cupin type-2 domain-containing protein</fullName>
    </recommendedName>
</protein>
<dbReference type="SUPFAM" id="SSF51182">
    <property type="entry name" value="RmlC-like cupins"/>
    <property type="match status" value="1"/>
</dbReference>
<dbReference type="EMBL" id="BKAL01000008">
    <property type="protein sequence ID" value="GEP69893.1"/>
    <property type="molecule type" value="Genomic_DNA"/>
</dbReference>
<name>A0A512PFD0_9CELL</name>
<evidence type="ECO:0000313" key="2">
    <source>
        <dbReference type="EMBL" id="GEP69893.1"/>
    </source>
</evidence>
<gene>
    <name evidence="2" type="ORF">CSO01_26080</name>
</gene>
<evidence type="ECO:0000313" key="3">
    <source>
        <dbReference type="Proteomes" id="UP000321798"/>
    </source>
</evidence>
<proteinExistence type="predicted"/>
<dbReference type="InterPro" id="IPR014710">
    <property type="entry name" value="RmlC-like_jellyroll"/>
</dbReference>
<dbReference type="Gene3D" id="2.60.120.10">
    <property type="entry name" value="Jelly Rolls"/>
    <property type="match status" value="1"/>
</dbReference>
<sequence>MRALTFFGKGLPVASRVSEDSRMRLYELPRGEITAFGSSGVVMDFLPRAQDGNETRVSIAYIRRGGTLGMHPATLRQVFCVLTGAGETQISGGPRRALRPGMLVVWEPGELHQTWATTDLTAVVVETNGSLDLDEHYREL</sequence>